<proteinExistence type="predicted"/>
<evidence type="ECO:0000313" key="2">
    <source>
        <dbReference type="Proteomes" id="UP000265926"/>
    </source>
</evidence>
<dbReference type="PANTHER" id="PTHR38471:SF2">
    <property type="entry name" value="FOUR HELIX BUNDLE PROTEIN"/>
    <property type="match status" value="1"/>
</dbReference>
<gene>
    <name evidence="1" type="ORF">D1614_19560</name>
</gene>
<sequence>MGKEFLTLDKISAYRLAFEFSNEVWREVVTWDYFAKDTVGKQFVKAADSISANIAEGFGRYSKKDKVRFYRISMGSLEEAEDWIRKSTVRELITEDLSSAYLNSLLQLRKEIYNLINYTNEKLKY</sequence>
<comment type="caution">
    <text evidence="1">The sequence shown here is derived from an EMBL/GenBank/DDBJ whole genome shotgun (WGS) entry which is preliminary data.</text>
</comment>
<dbReference type="EMBL" id="QWGR01000016">
    <property type="protein sequence ID" value="RIJ46171.1"/>
    <property type="molecule type" value="Genomic_DNA"/>
</dbReference>
<dbReference type="SUPFAM" id="SSF158446">
    <property type="entry name" value="IVS-encoded protein-like"/>
    <property type="match status" value="1"/>
</dbReference>
<dbReference type="Pfam" id="PF05635">
    <property type="entry name" value="23S_rRNA_IVP"/>
    <property type="match status" value="1"/>
</dbReference>
<dbReference type="InterPro" id="IPR036583">
    <property type="entry name" value="23S_rRNA_IVS_sf"/>
</dbReference>
<name>A0A399SUX5_9BACT</name>
<dbReference type="InterPro" id="IPR012657">
    <property type="entry name" value="23S_rRNA-intervening_sequence"/>
</dbReference>
<dbReference type="AlphaFoldDB" id="A0A399SUX5"/>
<keyword evidence="2" id="KW-1185">Reference proteome</keyword>
<protein>
    <submittedName>
        <fullName evidence="1">Four helix bundle protein</fullName>
    </submittedName>
</protein>
<dbReference type="Proteomes" id="UP000265926">
    <property type="component" value="Unassembled WGS sequence"/>
</dbReference>
<dbReference type="NCBIfam" id="TIGR02436">
    <property type="entry name" value="four helix bundle protein"/>
    <property type="match status" value="1"/>
</dbReference>
<dbReference type="PANTHER" id="PTHR38471">
    <property type="entry name" value="FOUR HELIX BUNDLE PROTEIN"/>
    <property type="match status" value="1"/>
</dbReference>
<dbReference type="Gene3D" id="1.20.1440.60">
    <property type="entry name" value="23S rRNA-intervening sequence"/>
    <property type="match status" value="1"/>
</dbReference>
<evidence type="ECO:0000313" key="1">
    <source>
        <dbReference type="EMBL" id="RIJ46171.1"/>
    </source>
</evidence>
<accession>A0A399SUX5</accession>
<dbReference type="OrthoDB" id="9811959at2"/>
<reference evidence="1 2" key="1">
    <citation type="submission" date="2018-08" db="EMBL/GenBank/DDBJ databases">
        <title>Pallidiluteibacterium maritimus gen. nov., sp. nov., isolated from coastal sediment.</title>
        <authorList>
            <person name="Zhou L.Y."/>
        </authorList>
    </citation>
    <scope>NUCLEOTIDE SEQUENCE [LARGE SCALE GENOMIC DNA]</scope>
    <source>
        <strain evidence="1 2">XSD2</strain>
    </source>
</reference>
<organism evidence="1 2">
    <name type="scientific">Maribellus luteus</name>
    <dbReference type="NCBI Taxonomy" id="2305463"/>
    <lineage>
        <taxon>Bacteria</taxon>
        <taxon>Pseudomonadati</taxon>
        <taxon>Bacteroidota</taxon>
        <taxon>Bacteroidia</taxon>
        <taxon>Marinilabiliales</taxon>
        <taxon>Prolixibacteraceae</taxon>
        <taxon>Maribellus</taxon>
    </lineage>
</organism>